<dbReference type="AlphaFoldDB" id="A0A8T0T6Z9"/>
<organism evidence="2 3">
    <name type="scientific">Panicum virgatum</name>
    <name type="common">Blackwell switchgrass</name>
    <dbReference type="NCBI Taxonomy" id="38727"/>
    <lineage>
        <taxon>Eukaryota</taxon>
        <taxon>Viridiplantae</taxon>
        <taxon>Streptophyta</taxon>
        <taxon>Embryophyta</taxon>
        <taxon>Tracheophyta</taxon>
        <taxon>Spermatophyta</taxon>
        <taxon>Magnoliopsida</taxon>
        <taxon>Liliopsida</taxon>
        <taxon>Poales</taxon>
        <taxon>Poaceae</taxon>
        <taxon>PACMAD clade</taxon>
        <taxon>Panicoideae</taxon>
        <taxon>Panicodae</taxon>
        <taxon>Paniceae</taxon>
        <taxon>Panicinae</taxon>
        <taxon>Panicum</taxon>
        <taxon>Panicum sect. Hiantes</taxon>
    </lineage>
</organism>
<evidence type="ECO:0000313" key="2">
    <source>
        <dbReference type="EMBL" id="KAG2604954.1"/>
    </source>
</evidence>
<dbReference type="EMBL" id="CM029044">
    <property type="protein sequence ID" value="KAG2604954.1"/>
    <property type="molecule type" value="Genomic_DNA"/>
</dbReference>
<protein>
    <submittedName>
        <fullName evidence="2">Uncharacterized protein</fullName>
    </submittedName>
</protein>
<accession>A0A8T0T6Z9</accession>
<proteinExistence type="predicted"/>
<reference evidence="2" key="1">
    <citation type="submission" date="2020-05" db="EMBL/GenBank/DDBJ databases">
        <title>WGS assembly of Panicum virgatum.</title>
        <authorList>
            <person name="Lovell J.T."/>
            <person name="Jenkins J."/>
            <person name="Shu S."/>
            <person name="Juenger T.E."/>
            <person name="Schmutz J."/>
        </authorList>
    </citation>
    <scope>NUCLEOTIDE SEQUENCE</scope>
    <source>
        <strain evidence="2">AP13</strain>
    </source>
</reference>
<keyword evidence="3" id="KW-1185">Reference proteome</keyword>
<evidence type="ECO:0000313" key="3">
    <source>
        <dbReference type="Proteomes" id="UP000823388"/>
    </source>
</evidence>
<dbReference type="Proteomes" id="UP000823388">
    <property type="component" value="Chromosome 4N"/>
</dbReference>
<sequence>MIGARAQLERWLICAVSSMPSAELELPRPCTLERWSHRIGWVSPTVIVFGVPAVRVVGTVAAGCSINYKRPPAERPPPPPPSPSTGHAPRSTTALASSRLHHPTLTAYLSAGAGRTAHVQRTPPLFVRAHHVHVPLAASRTYAATPTMPAAAAAAARKKKAAAPSGRSFVPKRGQVLRRVFASLFSWSWAPARRRLLQFWRRHNRFPRGRRGNRVPAGGGHVEPEPDVAAARRAGGRAHHH</sequence>
<name>A0A8T0T6Z9_PANVG</name>
<feature type="region of interest" description="Disordered" evidence="1">
    <location>
        <begin position="67"/>
        <end position="95"/>
    </location>
</feature>
<comment type="caution">
    <text evidence="2">The sequence shown here is derived from an EMBL/GenBank/DDBJ whole genome shotgun (WGS) entry which is preliminary data.</text>
</comment>
<evidence type="ECO:0000256" key="1">
    <source>
        <dbReference type="SAM" id="MobiDB-lite"/>
    </source>
</evidence>
<feature type="region of interest" description="Disordered" evidence="1">
    <location>
        <begin position="207"/>
        <end position="241"/>
    </location>
</feature>
<gene>
    <name evidence="2" type="ORF">PVAP13_4NG125100</name>
</gene>
<feature type="compositionally biased region" description="Pro residues" evidence="1">
    <location>
        <begin position="74"/>
        <end position="83"/>
    </location>
</feature>